<proteinExistence type="predicted"/>
<protein>
    <submittedName>
        <fullName evidence="1">Uncharacterized protein</fullName>
    </submittedName>
</protein>
<organism evidence="1 2">
    <name type="scientific">Phocaeicola coprocola DSM 17136</name>
    <dbReference type="NCBI Taxonomy" id="470145"/>
    <lineage>
        <taxon>Bacteria</taxon>
        <taxon>Pseudomonadati</taxon>
        <taxon>Bacteroidota</taxon>
        <taxon>Bacteroidia</taxon>
        <taxon>Bacteroidales</taxon>
        <taxon>Bacteroidaceae</taxon>
        <taxon>Phocaeicola</taxon>
    </lineage>
</organism>
<name>B3JJF9_9BACT</name>
<gene>
    <name evidence="1" type="ORF">BACCOP_02029</name>
</gene>
<evidence type="ECO:0000313" key="2">
    <source>
        <dbReference type="Proteomes" id="UP000003146"/>
    </source>
</evidence>
<evidence type="ECO:0000313" key="1">
    <source>
        <dbReference type="EMBL" id="EDV00888.1"/>
    </source>
</evidence>
<reference evidence="1 2" key="1">
    <citation type="submission" date="2008-04" db="EMBL/GenBank/DDBJ databases">
        <title>Draft genome sequence of Bacteroides coprocola (DSM 17136).</title>
        <authorList>
            <person name="Sudarsanam P."/>
            <person name="Ley R."/>
            <person name="Guruge J."/>
            <person name="Turnbaugh P.J."/>
            <person name="Mahowald M."/>
            <person name="Liep D."/>
            <person name="Gordon J."/>
        </authorList>
    </citation>
    <scope>NUCLEOTIDE SEQUENCE [LARGE SCALE GENOMIC DNA]</scope>
    <source>
        <strain evidence="1 2">DSM 17136</strain>
    </source>
</reference>
<dbReference type="EMBL" id="ABIY02000086">
    <property type="protein sequence ID" value="EDV00888.1"/>
    <property type="molecule type" value="Genomic_DNA"/>
</dbReference>
<comment type="caution">
    <text evidence="1">The sequence shown here is derived from an EMBL/GenBank/DDBJ whole genome shotgun (WGS) entry which is preliminary data.</text>
</comment>
<dbReference type="HOGENOM" id="CLU_3058399_0_0_10"/>
<dbReference type="Proteomes" id="UP000003146">
    <property type="component" value="Unassembled WGS sequence"/>
</dbReference>
<reference evidence="1 2" key="2">
    <citation type="submission" date="2008-04" db="EMBL/GenBank/DDBJ databases">
        <authorList>
            <person name="Fulton L."/>
            <person name="Clifton S."/>
            <person name="Fulton B."/>
            <person name="Xu J."/>
            <person name="Minx P."/>
            <person name="Pepin K.H."/>
            <person name="Johnson M."/>
            <person name="Thiruvilangam P."/>
            <person name="Bhonagiri V."/>
            <person name="Nash W.E."/>
            <person name="Mardis E.R."/>
            <person name="Wilson R.K."/>
        </authorList>
    </citation>
    <scope>NUCLEOTIDE SEQUENCE [LARGE SCALE GENOMIC DNA]</scope>
    <source>
        <strain evidence="1 2">DSM 17136</strain>
    </source>
</reference>
<dbReference type="STRING" id="470145.BACCOP_02029"/>
<accession>B3JJF9</accession>
<dbReference type="AlphaFoldDB" id="B3JJF9"/>
<sequence length="53" mass="6115">MYKKSELVLIFPNEDFLLFVISLPDGQQALLQPKNNKKYVSNINISQKICIFA</sequence>